<accession>A0A835XVV1</accession>
<evidence type="ECO:0000313" key="2">
    <source>
        <dbReference type="Proteomes" id="UP000612055"/>
    </source>
</evidence>
<reference evidence="1" key="1">
    <citation type="journal article" date="2020" name="bioRxiv">
        <title>Comparative genomics of Chlamydomonas.</title>
        <authorList>
            <person name="Craig R.J."/>
            <person name="Hasan A.R."/>
            <person name="Ness R.W."/>
            <person name="Keightley P.D."/>
        </authorList>
    </citation>
    <scope>NUCLEOTIDE SEQUENCE</scope>
    <source>
        <strain evidence="1">CCAP 11/70</strain>
    </source>
</reference>
<gene>
    <name evidence="1" type="ORF">HYH03_011626</name>
</gene>
<evidence type="ECO:0000313" key="1">
    <source>
        <dbReference type="EMBL" id="KAG2489998.1"/>
    </source>
</evidence>
<protein>
    <submittedName>
        <fullName evidence="1">Uncharacterized protein</fullName>
    </submittedName>
</protein>
<comment type="caution">
    <text evidence="1">The sequence shown here is derived from an EMBL/GenBank/DDBJ whole genome shotgun (WGS) entry which is preliminary data.</text>
</comment>
<dbReference type="EMBL" id="JAEHOE010000067">
    <property type="protein sequence ID" value="KAG2489998.1"/>
    <property type="molecule type" value="Genomic_DNA"/>
</dbReference>
<dbReference type="OrthoDB" id="4735138at2759"/>
<name>A0A835XVV1_9CHLO</name>
<organism evidence="1 2">
    <name type="scientific">Edaphochlamys debaryana</name>
    <dbReference type="NCBI Taxonomy" id="47281"/>
    <lineage>
        <taxon>Eukaryota</taxon>
        <taxon>Viridiplantae</taxon>
        <taxon>Chlorophyta</taxon>
        <taxon>core chlorophytes</taxon>
        <taxon>Chlorophyceae</taxon>
        <taxon>CS clade</taxon>
        <taxon>Chlamydomonadales</taxon>
        <taxon>Chlamydomonadales incertae sedis</taxon>
        <taxon>Edaphochlamys</taxon>
    </lineage>
</organism>
<proteinExistence type="predicted"/>
<dbReference type="AlphaFoldDB" id="A0A835XVV1"/>
<sequence>MYPSELPRFGTVALEAIADALASLGRPVRVCGLSGLTVTKAGVSLFTSLYGCRERSFVCHEHILQDPSTGALEVHEADDPMQLQALLHRGLSYVVRVRMLMVTPDEPSLVWLTLPAAGTPLAHHAAGAAA</sequence>
<keyword evidence="2" id="KW-1185">Reference proteome</keyword>
<dbReference type="Proteomes" id="UP000612055">
    <property type="component" value="Unassembled WGS sequence"/>
</dbReference>